<evidence type="ECO:0000313" key="2">
    <source>
        <dbReference type="EMBL" id="PWJ29743.1"/>
    </source>
</evidence>
<proteinExistence type="predicted"/>
<evidence type="ECO:0000313" key="3">
    <source>
        <dbReference type="Proteomes" id="UP000245845"/>
    </source>
</evidence>
<reference evidence="2 3" key="1">
    <citation type="submission" date="2018-05" db="EMBL/GenBank/DDBJ databases">
        <title>The Hungate 1000. A catalogue of reference genomes from the rumen microbiome.</title>
        <authorList>
            <person name="Kelly W."/>
        </authorList>
    </citation>
    <scope>NUCLEOTIDE SEQUENCE [LARGE SCALE GENOMIC DNA]</scope>
    <source>
        <strain evidence="2 3">NLAE-zl-C242</strain>
    </source>
</reference>
<keyword evidence="1" id="KW-0472">Membrane</keyword>
<feature type="transmembrane region" description="Helical" evidence="1">
    <location>
        <begin position="263"/>
        <end position="282"/>
    </location>
</feature>
<sequence length="297" mass="33228">MRDIRQAFQIAGQNFSGWKRSPRIWMSFILALVLCLMLSNQVISHAVQYESILQILEPFIWTYGDAASVMLSSLLLVLLFADMPFVSQVTPYWLVRTKRSVWLAGQVIYVVLATVIYNLFLLAVLGIMGAPFSFTGNVWSETAAMFGYGGGENITVPVSIKTMEISTPYYCASVVFLLMLLYSLFIAVLMLLLNLLGGNAAGVLGAFAVNLYGFLLNPSIFQRIFHFTGNLEYRANVLCGWLSPLNHATFPMHNFGYDYLPRIQVSAGIFLGLIAILVFLAGRKMRSYNFSFVQVNE</sequence>
<keyword evidence="3" id="KW-1185">Reference proteome</keyword>
<comment type="caution">
    <text evidence="2">The sequence shown here is derived from an EMBL/GenBank/DDBJ whole genome shotgun (WGS) entry which is preliminary data.</text>
</comment>
<feature type="transmembrane region" description="Helical" evidence="1">
    <location>
        <begin position="167"/>
        <end position="193"/>
    </location>
</feature>
<dbReference type="EMBL" id="QGDL01000005">
    <property type="protein sequence ID" value="PWJ29743.1"/>
    <property type="molecule type" value="Genomic_DNA"/>
</dbReference>
<evidence type="ECO:0008006" key="4">
    <source>
        <dbReference type="Google" id="ProtNLM"/>
    </source>
</evidence>
<organism evidence="2 3">
    <name type="scientific">Faecalicatena orotica</name>
    <dbReference type="NCBI Taxonomy" id="1544"/>
    <lineage>
        <taxon>Bacteria</taxon>
        <taxon>Bacillati</taxon>
        <taxon>Bacillota</taxon>
        <taxon>Clostridia</taxon>
        <taxon>Lachnospirales</taxon>
        <taxon>Lachnospiraceae</taxon>
        <taxon>Faecalicatena</taxon>
    </lineage>
</organism>
<keyword evidence="1" id="KW-1133">Transmembrane helix</keyword>
<keyword evidence="1" id="KW-0812">Transmembrane</keyword>
<feature type="transmembrane region" description="Helical" evidence="1">
    <location>
        <begin position="200"/>
        <end position="221"/>
    </location>
</feature>
<dbReference type="AlphaFoldDB" id="A0A2Y9C514"/>
<protein>
    <recommendedName>
        <fullName evidence="4">ABC-2 type transport system permease protein</fullName>
    </recommendedName>
</protein>
<name>A0A2Y9C514_9FIRM</name>
<dbReference type="RefSeq" id="WP_109730891.1">
    <property type="nucleotide sequence ID" value="NZ_BAAACK010000018.1"/>
</dbReference>
<evidence type="ECO:0000256" key="1">
    <source>
        <dbReference type="SAM" id="Phobius"/>
    </source>
</evidence>
<feature type="transmembrane region" description="Helical" evidence="1">
    <location>
        <begin position="107"/>
        <end position="130"/>
    </location>
</feature>
<gene>
    <name evidence="2" type="ORF">A8806_10543</name>
</gene>
<accession>A0A2Y9C514</accession>
<dbReference type="Proteomes" id="UP000245845">
    <property type="component" value="Unassembled WGS sequence"/>
</dbReference>
<dbReference type="OrthoDB" id="2041335at2"/>